<keyword evidence="12" id="KW-1185">Reference proteome</keyword>
<dbReference type="GO" id="GO:0005789">
    <property type="term" value="C:endoplasmic reticulum membrane"/>
    <property type="evidence" value="ECO:0007669"/>
    <property type="project" value="UniProtKB-SubCell"/>
</dbReference>
<keyword evidence="8 10" id="KW-0472">Membrane</keyword>
<evidence type="ECO:0000256" key="8">
    <source>
        <dbReference type="ARBA" id="ARBA00023136"/>
    </source>
</evidence>
<feature type="transmembrane region" description="Helical" evidence="10">
    <location>
        <begin position="279"/>
        <end position="302"/>
    </location>
</feature>
<keyword evidence="7 10" id="KW-1133">Transmembrane helix</keyword>
<keyword evidence="4" id="KW-0337">GPI-anchor biosynthesis</keyword>
<comment type="similarity">
    <text evidence="3">Belongs to the PIGX family.</text>
</comment>
<proteinExistence type="inferred from homology"/>
<comment type="subcellular location">
    <subcellularLocation>
        <location evidence="1">Endoplasmic reticulum membrane</location>
        <topology evidence="1">Single-pass membrane protein</topology>
    </subcellularLocation>
</comment>
<accession>A0ABC8TKP9</accession>
<dbReference type="InterPro" id="IPR013233">
    <property type="entry name" value="PIG-X/PBN1"/>
</dbReference>
<dbReference type="AlphaFoldDB" id="A0ABC8TKP9"/>
<evidence type="ECO:0000256" key="10">
    <source>
        <dbReference type="SAM" id="Phobius"/>
    </source>
</evidence>
<keyword evidence="5 10" id="KW-0812">Transmembrane</keyword>
<comment type="caution">
    <text evidence="11">The sequence shown here is derived from an EMBL/GenBank/DDBJ whole genome shotgun (WGS) entry which is preliminary data.</text>
</comment>
<evidence type="ECO:0000313" key="12">
    <source>
        <dbReference type="Proteomes" id="UP001642360"/>
    </source>
</evidence>
<name>A0ABC8TKP9_9AQUA</name>
<evidence type="ECO:0000256" key="6">
    <source>
        <dbReference type="ARBA" id="ARBA00022824"/>
    </source>
</evidence>
<evidence type="ECO:0000256" key="9">
    <source>
        <dbReference type="ARBA" id="ARBA00023180"/>
    </source>
</evidence>
<reference evidence="11 12" key="1">
    <citation type="submission" date="2024-02" db="EMBL/GenBank/DDBJ databases">
        <authorList>
            <person name="Vignale AGUSTIN F."/>
            <person name="Sosa J E."/>
            <person name="Modenutti C."/>
        </authorList>
    </citation>
    <scope>NUCLEOTIDE SEQUENCE [LARGE SCALE GENOMIC DNA]</scope>
</reference>
<dbReference type="PANTHER" id="PTHR28650:SF1">
    <property type="entry name" value="PHOSPHATIDYLINOSITOL-GLYCAN BIOSYNTHESIS CLASS X PROTEIN"/>
    <property type="match status" value="1"/>
</dbReference>
<evidence type="ECO:0000256" key="1">
    <source>
        <dbReference type="ARBA" id="ARBA00004389"/>
    </source>
</evidence>
<evidence type="ECO:0000256" key="5">
    <source>
        <dbReference type="ARBA" id="ARBA00022692"/>
    </source>
</evidence>
<dbReference type="Proteomes" id="UP001642360">
    <property type="component" value="Unassembled WGS sequence"/>
</dbReference>
<dbReference type="PANTHER" id="PTHR28650">
    <property type="entry name" value="PHOSPHATIDYLINOSITOL-GLYCAN BIOSYNTHESIS CLASS X PROTEIN"/>
    <property type="match status" value="1"/>
</dbReference>
<dbReference type="InterPro" id="IPR040039">
    <property type="entry name" value="PIGX"/>
</dbReference>
<evidence type="ECO:0000256" key="4">
    <source>
        <dbReference type="ARBA" id="ARBA00022502"/>
    </source>
</evidence>
<evidence type="ECO:0000256" key="3">
    <source>
        <dbReference type="ARBA" id="ARBA00010345"/>
    </source>
</evidence>
<feature type="transmembrane region" description="Helical" evidence="10">
    <location>
        <begin position="12"/>
        <end position="33"/>
    </location>
</feature>
<dbReference type="Pfam" id="PF08320">
    <property type="entry name" value="PIG-X"/>
    <property type="match status" value="1"/>
</dbReference>
<dbReference type="EMBL" id="CAUOFW020005418">
    <property type="protein sequence ID" value="CAK9170044.1"/>
    <property type="molecule type" value="Genomic_DNA"/>
</dbReference>
<dbReference type="GO" id="GO:0006506">
    <property type="term" value="P:GPI anchor biosynthetic process"/>
    <property type="evidence" value="ECO:0007669"/>
    <property type="project" value="UniProtKB-KW"/>
</dbReference>
<sequence>MELRHCRIHISPVLGIRLIILAGIGSCVFVSSFSSEEALHNSNVEPNAAHCPETYISKSYFKKHAYLLDPDFQDFMAHELHTGSCEALQDKLNLVPRLSILHQHLIGEGSHRRLSSSIRFKSLPESLPEVPAHFCEAIIIERLPSGVFADPFELQHLLQRGVFADAAVFGDINLELPSFRSNRSIVEIHLDIGPNILSGHKNEVEINIELPLHARYPPLGKRGFSAVQFGLPDLFLRCSIEGKSHNESCLFMSTHGGAESQVVAAVWEVPCGIKEHEGVVSVITFITAIVSALLIVLTSIHYSDITDCNHLKQS</sequence>
<protein>
    <recommendedName>
        <fullName evidence="13">Phosphatidylinositol-glycan biosynthesis class X protein</fullName>
    </recommendedName>
</protein>
<keyword evidence="9" id="KW-0325">Glycoprotein</keyword>
<organism evidence="11 12">
    <name type="scientific">Ilex paraguariensis</name>
    <name type="common">yerba mate</name>
    <dbReference type="NCBI Taxonomy" id="185542"/>
    <lineage>
        <taxon>Eukaryota</taxon>
        <taxon>Viridiplantae</taxon>
        <taxon>Streptophyta</taxon>
        <taxon>Embryophyta</taxon>
        <taxon>Tracheophyta</taxon>
        <taxon>Spermatophyta</taxon>
        <taxon>Magnoliopsida</taxon>
        <taxon>eudicotyledons</taxon>
        <taxon>Gunneridae</taxon>
        <taxon>Pentapetalae</taxon>
        <taxon>asterids</taxon>
        <taxon>campanulids</taxon>
        <taxon>Aquifoliales</taxon>
        <taxon>Aquifoliaceae</taxon>
        <taxon>Ilex</taxon>
    </lineage>
</organism>
<gene>
    <name evidence="11" type="ORF">ILEXP_LOCUS39530</name>
</gene>
<evidence type="ECO:0000313" key="11">
    <source>
        <dbReference type="EMBL" id="CAK9170044.1"/>
    </source>
</evidence>
<evidence type="ECO:0008006" key="13">
    <source>
        <dbReference type="Google" id="ProtNLM"/>
    </source>
</evidence>
<keyword evidence="6" id="KW-0256">Endoplasmic reticulum</keyword>
<evidence type="ECO:0000256" key="7">
    <source>
        <dbReference type="ARBA" id="ARBA00022989"/>
    </source>
</evidence>
<evidence type="ECO:0000256" key="2">
    <source>
        <dbReference type="ARBA" id="ARBA00004687"/>
    </source>
</evidence>
<dbReference type="SMART" id="SM00780">
    <property type="entry name" value="PIG-X"/>
    <property type="match status" value="1"/>
</dbReference>
<comment type="pathway">
    <text evidence="2">Glycolipid biosynthesis; glycosylphosphatidylinositol-anchor biosynthesis.</text>
</comment>